<sequence length="320" mass="36027">MSSSSSSFLSSCNSPSSSLRSHPPRMTSLFADWEEGEEEDLAAEACALFLQSHKPSEKGTRGGPGGGEEESGRHSSSGVYNEFSLQGLLLSSEDREEDEKKLRMLHETAVCFSDACEEYEWIDMKFFKDASSTTKSLDMRSASSASKEISVRMYTSPSFMKDTCAVRLKDEGNMLKKAASKRQCNVTRIAEMVASPGILHILQTIGFRQVSEVYVKGKMYFSRFASNQSATFIIQKHFLDREHREPVMIRNRLNGRTMESWLVEAKARCKDDAIAAAATDQFLASYATNFKPLVNLRKVEDRALMEAERELHNERAMMHF</sequence>
<keyword evidence="1" id="KW-0539">Nucleus</keyword>
<dbReference type="GO" id="GO:0006357">
    <property type="term" value="P:regulation of transcription by RNA polymerase II"/>
    <property type="evidence" value="ECO:0007669"/>
    <property type="project" value="InterPro"/>
</dbReference>
<evidence type="ECO:0000256" key="2">
    <source>
        <dbReference type="SAM" id="MobiDB-lite"/>
    </source>
</evidence>
<name>A0A2C6KXJ7_9APIC</name>
<accession>A0A2C6KXJ7</accession>
<dbReference type="VEuPathDB" id="ToxoDB:CSUI_004357"/>
<dbReference type="EMBL" id="MIGC01002018">
    <property type="protein sequence ID" value="PHJ21787.1"/>
    <property type="molecule type" value="Genomic_DNA"/>
</dbReference>
<dbReference type="Pfam" id="PF09637">
    <property type="entry name" value="Med18"/>
    <property type="match status" value="1"/>
</dbReference>
<protein>
    <recommendedName>
        <fullName evidence="1">Mediator of RNA polymerase II transcription subunit 18</fullName>
    </recommendedName>
    <alternativeName>
        <fullName evidence="1">Mediator complex subunit 18</fullName>
    </alternativeName>
</protein>
<keyword evidence="1" id="KW-0805">Transcription regulation</keyword>
<evidence type="ECO:0000313" key="3">
    <source>
        <dbReference type="EMBL" id="PHJ21787.1"/>
    </source>
</evidence>
<comment type="function">
    <text evidence="1">Component of the Mediator complex, a coactivator involved in the regulated transcription of nearly all RNA polymerase II-dependent genes. Mediator functions as a bridge to convey information from gene-specific regulatory proteins to the basal RNA polymerase II transcription machinery. Mediator is recruited to promoters by direct interactions with regulatory proteins and serves as a scaffold for the assembly of a functional preinitiation complex with RNA polymerase II and the general transcription factors.</text>
</comment>
<organism evidence="3 4">
    <name type="scientific">Cystoisospora suis</name>
    <dbReference type="NCBI Taxonomy" id="483139"/>
    <lineage>
        <taxon>Eukaryota</taxon>
        <taxon>Sar</taxon>
        <taxon>Alveolata</taxon>
        <taxon>Apicomplexa</taxon>
        <taxon>Conoidasida</taxon>
        <taxon>Coccidia</taxon>
        <taxon>Eucoccidiorida</taxon>
        <taxon>Eimeriorina</taxon>
        <taxon>Sarcocystidae</taxon>
        <taxon>Cystoisospora</taxon>
    </lineage>
</organism>
<gene>
    <name evidence="1" type="primary">MED18</name>
    <name evidence="3" type="ORF">CSUI_004357</name>
</gene>
<proteinExistence type="inferred from homology"/>
<dbReference type="OrthoDB" id="329332at2759"/>
<keyword evidence="1" id="KW-0010">Activator</keyword>
<dbReference type="GO" id="GO:0003712">
    <property type="term" value="F:transcription coregulator activity"/>
    <property type="evidence" value="ECO:0007669"/>
    <property type="project" value="InterPro"/>
</dbReference>
<comment type="caution">
    <text evidence="3">The sequence shown here is derived from an EMBL/GenBank/DDBJ whole genome shotgun (WGS) entry which is preliminary data.</text>
</comment>
<feature type="region of interest" description="Disordered" evidence="2">
    <location>
        <begin position="1"/>
        <end position="25"/>
    </location>
</feature>
<comment type="subunit">
    <text evidence="1">Component of the Mediator complex.</text>
</comment>
<comment type="subcellular location">
    <subcellularLocation>
        <location evidence="1">Nucleus</location>
    </subcellularLocation>
</comment>
<keyword evidence="1" id="KW-0804">Transcription</keyword>
<feature type="compositionally biased region" description="Low complexity" evidence="2">
    <location>
        <begin position="1"/>
        <end position="21"/>
    </location>
</feature>
<feature type="region of interest" description="Disordered" evidence="2">
    <location>
        <begin position="52"/>
        <end position="78"/>
    </location>
</feature>
<comment type="similarity">
    <text evidence="1">Belongs to the Mediator complex subunit 18 family.</text>
</comment>
<reference evidence="3 4" key="1">
    <citation type="journal article" date="2017" name="Int. J. Parasitol.">
        <title>The genome of the protozoan parasite Cystoisospora suis and a reverse vaccinology approach to identify vaccine candidates.</title>
        <authorList>
            <person name="Palmieri N."/>
            <person name="Shrestha A."/>
            <person name="Ruttkowski B."/>
            <person name="Beck T."/>
            <person name="Vogl C."/>
            <person name="Tomley F."/>
            <person name="Blake D.P."/>
            <person name="Joachim A."/>
        </authorList>
    </citation>
    <scope>NUCLEOTIDE SEQUENCE [LARGE SCALE GENOMIC DNA]</scope>
    <source>
        <strain evidence="3 4">Wien I</strain>
    </source>
</reference>
<dbReference type="AlphaFoldDB" id="A0A2C6KXJ7"/>
<dbReference type="GO" id="GO:0016592">
    <property type="term" value="C:mediator complex"/>
    <property type="evidence" value="ECO:0007669"/>
    <property type="project" value="InterPro"/>
</dbReference>
<dbReference type="Proteomes" id="UP000221165">
    <property type="component" value="Unassembled WGS sequence"/>
</dbReference>
<keyword evidence="4" id="KW-1185">Reference proteome</keyword>
<evidence type="ECO:0000256" key="1">
    <source>
        <dbReference type="RuleBase" id="RU364150"/>
    </source>
</evidence>
<dbReference type="InterPro" id="IPR019095">
    <property type="entry name" value="Mediator_Med18"/>
</dbReference>
<evidence type="ECO:0000313" key="4">
    <source>
        <dbReference type="Proteomes" id="UP000221165"/>
    </source>
</evidence>